<dbReference type="Proteomes" id="UP000823399">
    <property type="component" value="Unassembled WGS sequence"/>
</dbReference>
<comment type="caution">
    <text evidence="1">The sequence shown here is derived from an EMBL/GenBank/DDBJ whole genome shotgun (WGS) entry which is preliminary data.</text>
</comment>
<organism evidence="1 2">
    <name type="scientific">Suillus discolor</name>
    <dbReference type="NCBI Taxonomy" id="1912936"/>
    <lineage>
        <taxon>Eukaryota</taxon>
        <taxon>Fungi</taxon>
        <taxon>Dikarya</taxon>
        <taxon>Basidiomycota</taxon>
        <taxon>Agaricomycotina</taxon>
        <taxon>Agaricomycetes</taxon>
        <taxon>Agaricomycetidae</taxon>
        <taxon>Boletales</taxon>
        <taxon>Suillineae</taxon>
        <taxon>Suillaceae</taxon>
        <taxon>Suillus</taxon>
    </lineage>
</organism>
<accession>A0A9P7FEP7</accession>
<dbReference type="AlphaFoldDB" id="A0A9P7FEP7"/>
<evidence type="ECO:0000313" key="1">
    <source>
        <dbReference type="EMBL" id="KAG2114302.1"/>
    </source>
</evidence>
<dbReference type="RefSeq" id="XP_041296415.1">
    <property type="nucleotide sequence ID" value="XM_041428705.1"/>
</dbReference>
<dbReference type="OrthoDB" id="2688744at2759"/>
<reference evidence="1" key="1">
    <citation type="journal article" date="2020" name="New Phytol.">
        <title>Comparative genomics reveals dynamic genome evolution in host specialist ectomycorrhizal fungi.</title>
        <authorList>
            <person name="Lofgren L.A."/>
            <person name="Nguyen N.H."/>
            <person name="Vilgalys R."/>
            <person name="Ruytinx J."/>
            <person name="Liao H.L."/>
            <person name="Branco S."/>
            <person name="Kuo A."/>
            <person name="LaButti K."/>
            <person name="Lipzen A."/>
            <person name="Andreopoulos W."/>
            <person name="Pangilinan J."/>
            <person name="Riley R."/>
            <person name="Hundley H."/>
            <person name="Na H."/>
            <person name="Barry K."/>
            <person name="Grigoriev I.V."/>
            <person name="Stajich J.E."/>
            <person name="Kennedy P.G."/>
        </authorList>
    </citation>
    <scope>NUCLEOTIDE SEQUENCE</scope>
    <source>
        <strain evidence="1">FC423</strain>
    </source>
</reference>
<dbReference type="GeneID" id="64690964"/>
<sequence>MSTNTHSISTLDGGVLAGIRQSIADFLRRCGLKYMDVAIDEAYYSECCQEAINRGFPMDGKYSIREYMDIGVAMASNAYTHLPAPLAPLEKGTESLSGWVSL</sequence>
<gene>
    <name evidence="1" type="ORF">F5147DRAFT_22622</name>
</gene>
<evidence type="ECO:0000313" key="2">
    <source>
        <dbReference type="Proteomes" id="UP000823399"/>
    </source>
</evidence>
<proteinExistence type="predicted"/>
<name>A0A9P7FEP7_9AGAM</name>
<dbReference type="EMBL" id="JABBWM010000010">
    <property type="protein sequence ID" value="KAG2114302.1"/>
    <property type="molecule type" value="Genomic_DNA"/>
</dbReference>
<protein>
    <submittedName>
        <fullName evidence="1">Uncharacterized protein</fullName>
    </submittedName>
</protein>
<keyword evidence="2" id="KW-1185">Reference proteome</keyword>